<evidence type="ECO:0000259" key="6">
    <source>
        <dbReference type="PROSITE" id="PS50893"/>
    </source>
</evidence>
<comment type="similarity">
    <text evidence="1">Belongs to the ABC transporter superfamily.</text>
</comment>
<dbReference type="GO" id="GO:0005524">
    <property type="term" value="F:ATP binding"/>
    <property type="evidence" value="ECO:0007669"/>
    <property type="project" value="UniProtKB-KW"/>
</dbReference>
<proteinExistence type="inferred from homology"/>
<keyword evidence="3" id="KW-0547">Nucleotide-binding</keyword>
<accession>A0A4V6PDW3</accession>
<dbReference type="GO" id="GO:0016887">
    <property type="term" value="F:ATP hydrolysis activity"/>
    <property type="evidence" value="ECO:0007669"/>
    <property type="project" value="InterPro"/>
</dbReference>
<dbReference type="Gene3D" id="3.40.50.300">
    <property type="entry name" value="P-loop containing nucleotide triphosphate hydrolases"/>
    <property type="match status" value="1"/>
</dbReference>
<dbReference type="InterPro" id="IPR017871">
    <property type="entry name" value="ABC_transporter-like_CS"/>
</dbReference>
<reference evidence="7 8" key="1">
    <citation type="submission" date="2019-03" db="EMBL/GenBank/DDBJ databases">
        <title>Draft genome sequences of novel Actinobacteria.</title>
        <authorList>
            <person name="Sahin N."/>
            <person name="Ay H."/>
            <person name="Saygin H."/>
        </authorList>
    </citation>
    <scope>NUCLEOTIDE SEQUENCE [LARGE SCALE GENOMIC DNA]</scope>
    <source>
        <strain evidence="7 8">JCM 13523</strain>
    </source>
</reference>
<name>A0A4V6PDW3_9ACTN</name>
<dbReference type="EMBL" id="SMKX01000141">
    <property type="protein sequence ID" value="TDD48307.1"/>
    <property type="molecule type" value="Genomic_DNA"/>
</dbReference>
<gene>
    <name evidence="7" type="ORF">E1263_33445</name>
</gene>
<evidence type="ECO:0000256" key="1">
    <source>
        <dbReference type="ARBA" id="ARBA00005417"/>
    </source>
</evidence>
<dbReference type="Pfam" id="PF00005">
    <property type="entry name" value="ABC_tran"/>
    <property type="match status" value="1"/>
</dbReference>
<dbReference type="PROSITE" id="PS00211">
    <property type="entry name" value="ABC_TRANSPORTER_1"/>
    <property type="match status" value="1"/>
</dbReference>
<dbReference type="InterPro" id="IPR003593">
    <property type="entry name" value="AAA+_ATPase"/>
</dbReference>
<dbReference type="AlphaFoldDB" id="A0A4V6PDW3"/>
<keyword evidence="4 7" id="KW-0067">ATP-binding</keyword>
<evidence type="ECO:0000256" key="4">
    <source>
        <dbReference type="ARBA" id="ARBA00022840"/>
    </source>
</evidence>
<comment type="caution">
    <text evidence="7">The sequence shown here is derived from an EMBL/GenBank/DDBJ whole genome shotgun (WGS) entry which is preliminary data.</text>
</comment>
<protein>
    <submittedName>
        <fullName evidence="7">ATP-binding cassette domain-containing protein</fullName>
    </submittedName>
</protein>
<dbReference type="PROSITE" id="PS50893">
    <property type="entry name" value="ABC_TRANSPORTER_2"/>
    <property type="match status" value="1"/>
</dbReference>
<dbReference type="SUPFAM" id="SSF52540">
    <property type="entry name" value="P-loop containing nucleoside triphosphate hydrolases"/>
    <property type="match status" value="1"/>
</dbReference>
<organism evidence="7 8">
    <name type="scientific">Kribbella antibiotica</name>
    <dbReference type="NCBI Taxonomy" id="190195"/>
    <lineage>
        <taxon>Bacteria</taxon>
        <taxon>Bacillati</taxon>
        <taxon>Actinomycetota</taxon>
        <taxon>Actinomycetes</taxon>
        <taxon>Propionibacteriales</taxon>
        <taxon>Kribbellaceae</taxon>
        <taxon>Kribbella</taxon>
    </lineage>
</organism>
<evidence type="ECO:0000256" key="2">
    <source>
        <dbReference type="ARBA" id="ARBA00022448"/>
    </source>
</evidence>
<dbReference type="Proteomes" id="UP000295124">
    <property type="component" value="Unassembled WGS sequence"/>
</dbReference>
<keyword evidence="2" id="KW-0813">Transport</keyword>
<keyword evidence="8" id="KW-1185">Reference proteome</keyword>
<evidence type="ECO:0000313" key="7">
    <source>
        <dbReference type="EMBL" id="TDD48307.1"/>
    </source>
</evidence>
<sequence>MIEAHGLTKRYGATVAVDNLSFEVKPGKVTGFLGPNGAGKSTTMRMILGLDTPTAGSVTIDGTRYRDLKRPLTKVGALLDAKWVHPNRSARAHLAWMAASNKLPKSSVDRALDMVGLTEVAGKRAGTYSLGMSQRLGIAGALLGDPEVLLFDEPVNGLDPEGIVWIRTFMHRLADEGRTVLVSSHLLSEMALTAEDLVVIGRGKLISQSTTQEFVDRASGTTVKVRTPQLDQLAGVLHQQQLVTRIEDVEGQGKVLFVEGDLTTDQIGESAAAHGIVLHELTMQRGSLEQAFMQMTGDSVQYHATDGQLPDPSITEVAAGPKEDN</sequence>
<evidence type="ECO:0000313" key="8">
    <source>
        <dbReference type="Proteomes" id="UP000295124"/>
    </source>
</evidence>
<dbReference type="PANTHER" id="PTHR43335:SF4">
    <property type="entry name" value="ABC TRANSPORTER, ATP-BINDING PROTEIN"/>
    <property type="match status" value="1"/>
</dbReference>
<dbReference type="OrthoDB" id="9804819at2"/>
<dbReference type="RefSeq" id="WP_132174750.1">
    <property type="nucleotide sequence ID" value="NZ_SMKX01000141.1"/>
</dbReference>
<dbReference type="InterPro" id="IPR027417">
    <property type="entry name" value="P-loop_NTPase"/>
</dbReference>
<evidence type="ECO:0000256" key="5">
    <source>
        <dbReference type="SAM" id="MobiDB-lite"/>
    </source>
</evidence>
<feature type="domain" description="ABC transporter" evidence="6">
    <location>
        <begin position="2"/>
        <end position="227"/>
    </location>
</feature>
<dbReference type="InterPro" id="IPR003439">
    <property type="entry name" value="ABC_transporter-like_ATP-bd"/>
</dbReference>
<dbReference type="PANTHER" id="PTHR43335">
    <property type="entry name" value="ABC TRANSPORTER, ATP-BINDING PROTEIN"/>
    <property type="match status" value="1"/>
</dbReference>
<evidence type="ECO:0000256" key="3">
    <source>
        <dbReference type="ARBA" id="ARBA00022741"/>
    </source>
</evidence>
<feature type="region of interest" description="Disordered" evidence="5">
    <location>
        <begin position="304"/>
        <end position="325"/>
    </location>
</feature>
<dbReference type="SMART" id="SM00382">
    <property type="entry name" value="AAA"/>
    <property type="match status" value="1"/>
</dbReference>